<reference evidence="1" key="1">
    <citation type="submission" date="2014-11" db="EMBL/GenBank/DDBJ databases">
        <authorList>
            <person name="Amaro Gonzalez C."/>
        </authorList>
    </citation>
    <scope>NUCLEOTIDE SEQUENCE</scope>
</reference>
<dbReference type="EMBL" id="GBXM01029880">
    <property type="protein sequence ID" value="JAH78697.1"/>
    <property type="molecule type" value="Transcribed_RNA"/>
</dbReference>
<accession>A0A0E9VKU6</accession>
<sequence>MVPVASLSSVEKLVMQHCRDRQ</sequence>
<protein>
    <submittedName>
        <fullName evidence="1">Uncharacterized protein</fullName>
    </submittedName>
</protein>
<reference evidence="1" key="2">
    <citation type="journal article" date="2015" name="Fish Shellfish Immunol.">
        <title>Early steps in the European eel (Anguilla anguilla)-Vibrio vulnificus interaction in the gills: Role of the RtxA13 toxin.</title>
        <authorList>
            <person name="Callol A."/>
            <person name="Pajuelo D."/>
            <person name="Ebbesson L."/>
            <person name="Teles M."/>
            <person name="MacKenzie S."/>
            <person name="Amaro C."/>
        </authorList>
    </citation>
    <scope>NUCLEOTIDE SEQUENCE</scope>
</reference>
<organism evidence="1">
    <name type="scientific">Anguilla anguilla</name>
    <name type="common">European freshwater eel</name>
    <name type="synonym">Muraena anguilla</name>
    <dbReference type="NCBI Taxonomy" id="7936"/>
    <lineage>
        <taxon>Eukaryota</taxon>
        <taxon>Metazoa</taxon>
        <taxon>Chordata</taxon>
        <taxon>Craniata</taxon>
        <taxon>Vertebrata</taxon>
        <taxon>Euteleostomi</taxon>
        <taxon>Actinopterygii</taxon>
        <taxon>Neopterygii</taxon>
        <taxon>Teleostei</taxon>
        <taxon>Anguilliformes</taxon>
        <taxon>Anguillidae</taxon>
        <taxon>Anguilla</taxon>
    </lineage>
</organism>
<dbReference type="AlphaFoldDB" id="A0A0E9VKU6"/>
<proteinExistence type="predicted"/>
<name>A0A0E9VKU6_ANGAN</name>
<evidence type="ECO:0000313" key="1">
    <source>
        <dbReference type="EMBL" id="JAH78697.1"/>
    </source>
</evidence>